<evidence type="ECO:0000256" key="1">
    <source>
        <dbReference type="SAM" id="MobiDB-lite"/>
    </source>
</evidence>
<dbReference type="Pfam" id="PF13837">
    <property type="entry name" value="Myb_DNA-bind_4"/>
    <property type="match status" value="1"/>
</dbReference>
<dbReference type="Gene3D" id="1.10.10.60">
    <property type="entry name" value="Homeodomain-like"/>
    <property type="match status" value="1"/>
</dbReference>
<dbReference type="OrthoDB" id="1927263at2759"/>
<proteinExistence type="predicted"/>
<reference evidence="4" key="1">
    <citation type="journal article" date="2016" name="Nat. Biotechnol.">
        <title>Sequencing wild and cultivated cassava and related species reveals extensive interspecific hybridization and genetic diversity.</title>
        <authorList>
            <person name="Bredeson J.V."/>
            <person name="Lyons J.B."/>
            <person name="Prochnik S.E."/>
            <person name="Wu G.A."/>
            <person name="Ha C.M."/>
            <person name="Edsinger-Gonzales E."/>
            <person name="Grimwood J."/>
            <person name="Schmutz J."/>
            <person name="Rabbi I.Y."/>
            <person name="Egesi C."/>
            <person name="Nauluvula P."/>
            <person name="Lebot V."/>
            <person name="Ndunguru J."/>
            <person name="Mkamilo G."/>
            <person name="Bart R.S."/>
            <person name="Setter T.L."/>
            <person name="Gleadow R.M."/>
            <person name="Kulakow P."/>
            <person name="Ferguson M.E."/>
            <person name="Rounsley S."/>
            <person name="Rokhsar D.S."/>
        </authorList>
    </citation>
    <scope>NUCLEOTIDE SEQUENCE [LARGE SCALE GENOMIC DNA]</scope>
    <source>
        <strain evidence="4">cv. AM560-2</strain>
    </source>
</reference>
<feature type="region of interest" description="Disordered" evidence="1">
    <location>
        <begin position="1"/>
        <end position="40"/>
    </location>
</feature>
<feature type="compositionally biased region" description="Basic and acidic residues" evidence="1">
    <location>
        <begin position="20"/>
        <end position="29"/>
    </location>
</feature>
<dbReference type="Proteomes" id="UP000091857">
    <property type="component" value="Chromosome 16"/>
</dbReference>
<dbReference type="GO" id="GO:0003677">
    <property type="term" value="F:DNA binding"/>
    <property type="evidence" value="ECO:0007669"/>
    <property type="project" value="EnsemblPlants"/>
</dbReference>
<dbReference type="InterPro" id="IPR001005">
    <property type="entry name" value="SANT/Myb"/>
</dbReference>
<dbReference type="EMBL" id="CM004402">
    <property type="protein sequence ID" value="OAY27596.1"/>
    <property type="molecule type" value="Genomic_DNA"/>
</dbReference>
<dbReference type="PANTHER" id="PTHR33492:SF4">
    <property type="entry name" value="OS02G0174300 PROTEIN"/>
    <property type="match status" value="1"/>
</dbReference>
<dbReference type="GO" id="GO:0000123">
    <property type="term" value="C:histone acetyltransferase complex"/>
    <property type="evidence" value="ECO:0007669"/>
    <property type="project" value="EnsemblPlants"/>
</dbReference>
<dbReference type="Gramene" id="Manes.16G137900.2.v8.1">
    <property type="protein sequence ID" value="Manes.16G137900.2.v8.1.CDS"/>
    <property type="gene ID" value="Manes.16G137900.v8.1"/>
</dbReference>
<gene>
    <name evidence="3" type="ORF">MANES_16G137900v8</name>
</gene>
<organism evidence="3 4">
    <name type="scientific">Manihot esculenta</name>
    <name type="common">Cassava</name>
    <name type="synonym">Jatropha manihot</name>
    <dbReference type="NCBI Taxonomy" id="3983"/>
    <lineage>
        <taxon>Eukaryota</taxon>
        <taxon>Viridiplantae</taxon>
        <taxon>Streptophyta</taxon>
        <taxon>Embryophyta</taxon>
        <taxon>Tracheophyta</taxon>
        <taxon>Spermatophyta</taxon>
        <taxon>Magnoliopsida</taxon>
        <taxon>eudicotyledons</taxon>
        <taxon>Gunneridae</taxon>
        <taxon>Pentapetalae</taxon>
        <taxon>rosids</taxon>
        <taxon>fabids</taxon>
        <taxon>Malpighiales</taxon>
        <taxon>Euphorbiaceae</taxon>
        <taxon>Crotonoideae</taxon>
        <taxon>Manihoteae</taxon>
        <taxon>Manihot</taxon>
    </lineage>
</organism>
<dbReference type="Gramene" id="Manes.16G137900.1.v8.1">
    <property type="protein sequence ID" value="Manes.16G137900.1.v8.1.CDS"/>
    <property type="gene ID" value="Manes.16G137900.v8.1"/>
</dbReference>
<sequence length="324" mass="36864">MEATEATNEFQKKGTKRKKGVEDSSKKSCDAGAPRTTRSQVAPDWTTKEALILVNEIAAVEGDCLRVLSSYQKWKIIVENCTVLDVPRTANQCRSKWNSLLAEYNQIKQWDSKSKTDSYCFLGCEKRKQLGLPENFDEELFKAIDDYVRAQKNCPDTDPDTDTEAQADLLGVIAKLGSKKKLRTLLGEKPQNCCRKEPHLEVHTEEEPQNSLKEENPQMCCEKEKPQNIHAEEMPQKTLMEEKPKNDYMQKKKMTAAEEMEHMMVERLRENAELIHAMVQTNLPEVADFGATDFVRGQGDKIIARLGDIVNILNQYPHLAQASD</sequence>
<protein>
    <recommendedName>
        <fullName evidence="2">Myb-like domain-containing protein</fullName>
    </recommendedName>
</protein>
<comment type="caution">
    <text evidence="3">The sequence shown here is derived from an EMBL/GenBank/DDBJ whole genome shotgun (WGS) entry which is preliminary data.</text>
</comment>
<evidence type="ECO:0000313" key="3">
    <source>
        <dbReference type="EMBL" id="OAY27596.1"/>
    </source>
</evidence>
<dbReference type="PANTHER" id="PTHR33492">
    <property type="entry name" value="OSJNBA0043A12.37 PROTEIN-RELATED"/>
    <property type="match status" value="1"/>
</dbReference>
<name>A0A2C9UCL9_MANES</name>
<feature type="domain" description="Myb-like" evidence="2">
    <location>
        <begin position="45"/>
        <end position="101"/>
    </location>
</feature>
<keyword evidence="4" id="KW-1185">Reference proteome</keyword>
<accession>A0A2C9UCL9</accession>
<dbReference type="AlphaFoldDB" id="A0A2C9UCL9"/>
<dbReference type="GO" id="GO:0005634">
    <property type="term" value="C:nucleus"/>
    <property type="evidence" value="ECO:0007669"/>
    <property type="project" value="EnsemblPlants"/>
</dbReference>
<dbReference type="PROSITE" id="PS50090">
    <property type="entry name" value="MYB_LIKE"/>
    <property type="match status" value="1"/>
</dbReference>
<dbReference type="InterPro" id="IPR044822">
    <property type="entry name" value="Myb_DNA-bind_4"/>
</dbReference>
<evidence type="ECO:0000259" key="2">
    <source>
        <dbReference type="PROSITE" id="PS50090"/>
    </source>
</evidence>
<dbReference type="STRING" id="3983.A0A2C9UCL9"/>
<evidence type="ECO:0000313" key="4">
    <source>
        <dbReference type="Proteomes" id="UP000091857"/>
    </source>
</evidence>